<organism evidence="2 3">
    <name type="scientific">Steinernema glaseri</name>
    <dbReference type="NCBI Taxonomy" id="37863"/>
    <lineage>
        <taxon>Eukaryota</taxon>
        <taxon>Metazoa</taxon>
        <taxon>Ecdysozoa</taxon>
        <taxon>Nematoda</taxon>
        <taxon>Chromadorea</taxon>
        <taxon>Rhabditida</taxon>
        <taxon>Tylenchina</taxon>
        <taxon>Panagrolaimomorpha</taxon>
        <taxon>Strongyloidoidea</taxon>
        <taxon>Steinernematidae</taxon>
        <taxon>Steinernema</taxon>
    </lineage>
</organism>
<evidence type="ECO:0000256" key="1">
    <source>
        <dbReference type="SAM" id="MobiDB-lite"/>
    </source>
</evidence>
<protein>
    <submittedName>
        <fullName evidence="3">RAD9-HUS1-RAD1 interacting nuclear orphan 1</fullName>
    </submittedName>
</protein>
<sequence>MSKMSKTRMLCGKYRSKKLLLRDTTFDNATNSRVALDSPLPDEAGQRSTLKDLQWDPLVLPPLHCHKKKVKPVESSCCPKVTVGPPLTGISPSLLEPASIIAYIAQLPPEQNTDKMYWFLLVFHEESQKPTGPKGRPLRDRSPSLRKVSPL</sequence>
<name>A0A1I7ZFB0_9BILA</name>
<reference evidence="3" key="1">
    <citation type="submission" date="2016-11" db="UniProtKB">
        <authorList>
            <consortium name="WormBaseParasite"/>
        </authorList>
    </citation>
    <scope>IDENTIFICATION</scope>
</reference>
<keyword evidence="2" id="KW-1185">Reference proteome</keyword>
<accession>A0A1I7ZFB0</accession>
<dbReference type="Proteomes" id="UP000095287">
    <property type="component" value="Unplaced"/>
</dbReference>
<evidence type="ECO:0000313" key="2">
    <source>
        <dbReference type="Proteomes" id="UP000095287"/>
    </source>
</evidence>
<evidence type="ECO:0000313" key="3">
    <source>
        <dbReference type="WBParaSite" id="L893_g25824.t1"/>
    </source>
</evidence>
<dbReference type="WBParaSite" id="L893_g25824.t1">
    <property type="protein sequence ID" value="L893_g25824.t1"/>
    <property type="gene ID" value="L893_g25824"/>
</dbReference>
<feature type="region of interest" description="Disordered" evidence="1">
    <location>
        <begin position="127"/>
        <end position="151"/>
    </location>
</feature>
<proteinExistence type="predicted"/>
<dbReference type="AlphaFoldDB" id="A0A1I7ZFB0"/>